<reference evidence="4 5" key="1">
    <citation type="submission" date="2016-12" db="EMBL/GenBank/DDBJ databases">
        <title>Candidatus Reconcilibacillus cellulovorans genome.</title>
        <authorList>
            <person name="Kolinko S."/>
            <person name="Wu Y.-W."/>
            <person name="Tachea F."/>
            <person name="Denzel E."/>
            <person name="Hiras J."/>
            <person name="Baecker N."/>
            <person name="Chan L.J."/>
            <person name="Eichorst S.A."/>
            <person name="Frey D."/>
            <person name="Adams P.D."/>
            <person name="Pray T."/>
            <person name="Tanjore D."/>
            <person name="Petzold C.J."/>
            <person name="Gladden J.M."/>
            <person name="Simmons B.A."/>
            <person name="Singer S.W."/>
        </authorList>
    </citation>
    <scope>NUCLEOTIDE SEQUENCE [LARGE SCALE GENOMIC DNA]</scope>
    <source>
        <strain evidence="4">JTherm</strain>
    </source>
</reference>
<dbReference type="Pfam" id="PF03237">
    <property type="entry name" value="Terminase_6N"/>
    <property type="match status" value="1"/>
</dbReference>
<evidence type="ECO:0000259" key="3">
    <source>
        <dbReference type="Pfam" id="PF17289"/>
    </source>
</evidence>
<dbReference type="Pfam" id="PF17289">
    <property type="entry name" value="Terminase_6C"/>
    <property type="match status" value="1"/>
</dbReference>
<evidence type="ECO:0000256" key="1">
    <source>
        <dbReference type="ARBA" id="ARBA00022612"/>
    </source>
</evidence>
<protein>
    <recommendedName>
        <fullName evidence="3">Terminase large subunit gp17-like C-terminal domain-containing protein</fullName>
    </recommendedName>
</protein>
<keyword evidence="2" id="KW-0812">Transmembrane</keyword>
<proteinExistence type="predicted"/>
<comment type="caution">
    <text evidence="4">The sequence shown here is derived from an EMBL/GenBank/DDBJ whole genome shotgun (WGS) entry which is preliminary data.</text>
</comment>
<dbReference type="InterPro" id="IPR027417">
    <property type="entry name" value="P-loop_NTPase"/>
</dbReference>
<keyword evidence="2" id="KW-0472">Membrane</keyword>
<dbReference type="InterPro" id="IPR035421">
    <property type="entry name" value="Terminase_6C"/>
</dbReference>
<sequence>MGRTPMTKEQKLEKILNDFELFCLNFVKIIDNDGNIVPFKFNEQQRYFVDNASRFNIILKPRQLGFTTLSLAYALWVAVTMPYSTSLIVSYVGTSAKDLFNKLKRMNEHLPRQKYKGVFPDVIRDNRDELVFSNGSKIISTTTNQKDGNEIARGMTLTFILLSECAFYDDLQGVLNALEPALMKNQKARIVLETTANGHNFFWQLYTKAKKGNSKYKAFFFPFFSSAFEKQFKYDIDQAVDWYKSQNKGLPLSKKDLDKEERQLHEMGCTLRMLMWRQWILQDKPKHMFYQEYPATDTQAFISTSRTVFSQSKILEHMNAALPALTHDECASILPASLTQYIGRGLNIFHLPKPKKRYYAGIDVASGGGVDASAISIVDEEGEQVATFSRNDVPVYEFTEIIKDLGLFFNYALLVIERNGLGTAVLERLRKETEEPYLNIFKHRIFEKGRNKLQLGWTQSSVTKSMAITDLKEAFEKGLIRIHCKDTLQQMQLYGERGENRMEGHHFDLVQALMLAVQGLKSGKYYVEVDG</sequence>
<keyword evidence="2" id="KW-1133">Transmembrane helix</keyword>
<dbReference type="Gene3D" id="3.40.50.300">
    <property type="entry name" value="P-loop containing nucleotide triphosphate hydrolases"/>
    <property type="match status" value="1"/>
</dbReference>
<name>A0A2A6E2M5_9BACL</name>
<organism evidence="4 5">
    <name type="scientific">Candidatus Reconcilbacillus cellulovorans</name>
    <dbReference type="NCBI Taxonomy" id="1906605"/>
    <lineage>
        <taxon>Bacteria</taxon>
        <taxon>Bacillati</taxon>
        <taxon>Bacillota</taxon>
        <taxon>Bacilli</taxon>
        <taxon>Bacillales</taxon>
        <taxon>Paenibacillaceae</taxon>
        <taxon>Candidatus Reconcilbacillus</taxon>
    </lineage>
</organism>
<dbReference type="EMBL" id="MOXJ01000002">
    <property type="protein sequence ID" value="PDO11558.1"/>
    <property type="molecule type" value="Genomic_DNA"/>
</dbReference>
<feature type="transmembrane region" description="Helical" evidence="2">
    <location>
        <begin position="64"/>
        <end position="83"/>
    </location>
</feature>
<accession>A0A2A6E2M5</accession>
<gene>
    <name evidence="4" type="ORF">BLM47_01955</name>
</gene>
<feature type="domain" description="Terminase large subunit gp17-like C-terminal" evidence="3">
    <location>
        <begin position="361"/>
        <end position="517"/>
    </location>
</feature>
<evidence type="ECO:0000313" key="5">
    <source>
        <dbReference type="Proteomes" id="UP000243688"/>
    </source>
</evidence>
<dbReference type="AlphaFoldDB" id="A0A2A6E2M5"/>
<dbReference type="Proteomes" id="UP000243688">
    <property type="component" value="Unassembled WGS sequence"/>
</dbReference>
<dbReference type="Gene3D" id="3.30.420.240">
    <property type="match status" value="1"/>
</dbReference>
<evidence type="ECO:0000313" key="4">
    <source>
        <dbReference type="EMBL" id="PDO11558.1"/>
    </source>
</evidence>
<evidence type="ECO:0000256" key="2">
    <source>
        <dbReference type="SAM" id="Phobius"/>
    </source>
</evidence>
<keyword evidence="1" id="KW-1188">Viral release from host cell</keyword>